<dbReference type="Gene3D" id="3.40.50.300">
    <property type="entry name" value="P-loop containing nucleotide triphosphate hydrolases"/>
    <property type="match status" value="1"/>
</dbReference>
<dbReference type="GeneTree" id="ENSGT01140000282522"/>
<dbReference type="Ensembl" id="ENSONIT00000081170.1">
    <property type="protein sequence ID" value="ENSONIP00000076787.1"/>
    <property type="gene ID" value="ENSONIG00000035133.1"/>
</dbReference>
<dbReference type="InterPro" id="IPR045058">
    <property type="entry name" value="GIMA/IAN/Toc"/>
</dbReference>
<dbReference type="OMA" id="FPINTIR"/>
<evidence type="ECO:0000256" key="1">
    <source>
        <dbReference type="ARBA" id="ARBA00008535"/>
    </source>
</evidence>
<comment type="similarity">
    <text evidence="1">Belongs to the TRAFAC class TrmE-Era-EngA-EngB-Septin-like GTPase superfamily. AIG1/Toc34/Toc159-like paraseptin GTPase family. IAN subfamily.</text>
</comment>
<evidence type="ECO:0000256" key="3">
    <source>
        <dbReference type="ARBA" id="ARBA00023134"/>
    </source>
</evidence>
<evidence type="ECO:0000259" key="4">
    <source>
        <dbReference type="PROSITE" id="PS51720"/>
    </source>
</evidence>
<dbReference type="GO" id="GO:0005525">
    <property type="term" value="F:GTP binding"/>
    <property type="evidence" value="ECO:0007669"/>
    <property type="project" value="UniProtKB-KW"/>
</dbReference>
<keyword evidence="3" id="KW-0342">GTP-binding</keyword>
<keyword evidence="2" id="KW-0547">Nucleotide-binding</keyword>
<dbReference type="KEGG" id="onl:112847293"/>
<organism evidence="5 6">
    <name type="scientific">Oreochromis niloticus</name>
    <name type="common">Nile tilapia</name>
    <name type="synonym">Tilapia nilotica</name>
    <dbReference type="NCBI Taxonomy" id="8128"/>
    <lineage>
        <taxon>Eukaryota</taxon>
        <taxon>Metazoa</taxon>
        <taxon>Chordata</taxon>
        <taxon>Craniata</taxon>
        <taxon>Vertebrata</taxon>
        <taxon>Euteleostomi</taxon>
        <taxon>Actinopterygii</taxon>
        <taxon>Neopterygii</taxon>
        <taxon>Teleostei</taxon>
        <taxon>Neoteleostei</taxon>
        <taxon>Acanthomorphata</taxon>
        <taxon>Ovalentaria</taxon>
        <taxon>Cichlomorphae</taxon>
        <taxon>Cichliformes</taxon>
        <taxon>Cichlidae</taxon>
        <taxon>African cichlids</taxon>
        <taxon>Pseudocrenilabrinae</taxon>
        <taxon>Oreochromini</taxon>
        <taxon>Oreochromis</taxon>
    </lineage>
</organism>
<dbReference type="AlphaFoldDB" id="A0A669EVZ6"/>
<name>A0A669EVZ6_ORENI</name>
<dbReference type="PANTHER" id="PTHR10903:SF170">
    <property type="entry name" value="GTPASE IMAP FAMILY MEMBER 7"/>
    <property type="match status" value="1"/>
</dbReference>
<dbReference type="InterPro" id="IPR006703">
    <property type="entry name" value="G_AIG1"/>
</dbReference>
<dbReference type="PANTHER" id="PTHR10903">
    <property type="entry name" value="GTPASE, IMAP FAMILY MEMBER-RELATED"/>
    <property type="match status" value="1"/>
</dbReference>
<gene>
    <name evidence="5" type="primary">LOC112847293</name>
</gene>
<dbReference type="RefSeq" id="XP_025764357.1">
    <property type="nucleotide sequence ID" value="XM_025908572.1"/>
</dbReference>
<dbReference type="InParanoid" id="A0A669EVZ6"/>
<accession>A0A669EVZ6</accession>
<feature type="domain" description="AIG1-type G" evidence="4">
    <location>
        <begin position="15"/>
        <end position="228"/>
    </location>
</feature>
<dbReference type="OrthoDB" id="8954335at2759"/>
<evidence type="ECO:0000256" key="2">
    <source>
        <dbReference type="ARBA" id="ARBA00022741"/>
    </source>
</evidence>
<dbReference type="SUPFAM" id="SSF52540">
    <property type="entry name" value="P-loop containing nucleoside triphosphate hydrolases"/>
    <property type="match status" value="1"/>
</dbReference>
<proteinExistence type="inferred from homology"/>
<dbReference type="InterPro" id="IPR027417">
    <property type="entry name" value="P-loop_NTPase"/>
</dbReference>
<reference evidence="5" key="2">
    <citation type="submission" date="2025-08" db="UniProtKB">
        <authorList>
            <consortium name="Ensembl"/>
        </authorList>
    </citation>
    <scope>IDENTIFICATION</scope>
</reference>
<keyword evidence="6" id="KW-1185">Reference proteome</keyword>
<evidence type="ECO:0000313" key="6">
    <source>
        <dbReference type="Proteomes" id="UP000005207"/>
    </source>
</evidence>
<reference evidence="6" key="1">
    <citation type="submission" date="2012-01" db="EMBL/GenBank/DDBJ databases">
        <title>The Genome Sequence of Oreochromis niloticus (Nile Tilapia).</title>
        <authorList>
            <consortium name="Broad Institute Genome Assembly Team"/>
            <consortium name="Broad Institute Sequencing Platform"/>
            <person name="Di Palma F."/>
            <person name="Johnson J."/>
            <person name="Lander E.S."/>
            <person name="Lindblad-Toh K."/>
        </authorList>
    </citation>
    <scope>NUCLEOTIDE SEQUENCE [LARGE SCALE GENOMIC DNA]</scope>
</reference>
<evidence type="ECO:0000313" key="5">
    <source>
        <dbReference type="Ensembl" id="ENSONIP00000076787.1"/>
    </source>
</evidence>
<dbReference type="GeneID" id="112847293"/>
<dbReference type="Pfam" id="PF04548">
    <property type="entry name" value="AIG1"/>
    <property type="match status" value="1"/>
</dbReference>
<sequence>MNSSKTRGSSHSSLETVFNIVLLGKAGTGKSASANTILAAENTHRSILPTLITGNSHQDSNTQFKSYPSSTPVTTMCEVKMMKVGAQFAVVDTPDFFYEEDCVQEGQLEQCKKYCQPGQCVVLLVIQLGRFTDGERGILENLEKLLGWKIRDSTIVLFTHGEDLHCDVEEFIGERSHLKHIVEACGNRYHVFKNTSKDSNQAMALIKKFPNFFPKFTSKHSSSQCCLS</sequence>
<dbReference type="PROSITE" id="PS51720">
    <property type="entry name" value="G_AIG1"/>
    <property type="match status" value="1"/>
</dbReference>
<dbReference type="Proteomes" id="UP000005207">
    <property type="component" value="Linkage group LG7"/>
</dbReference>
<protein>
    <submittedName>
        <fullName evidence="5">GTPase IMAP family member 8-like</fullName>
    </submittedName>
</protein>
<reference evidence="5" key="3">
    <citation type="submission" date="2025-09" db="UniProtKB">
        <authorList>
            <consortium name="Ensembl"/>
        </authorList>
    </citation>
    <scope>IDENTIFICATION</scope>
</reference>